<keyword evidence="4" id="KW-0808">Transferase</keyword>
<dbReference type="InterPro" id="IPR014043">
    <property type="entry name" value="Acyl_transferase_dom"/>
</dbReference>
<dbReference type="RefSeq" id="WP_083114458.1">
    <property type="nucleotide sequence ID" value="NZ_JACKTS010000027.1"/>
</dbReference>
<dbReference type="InterPro" id="IPR020841">
    <property type="entry name" value="PKS_Beta-ketoAc_synthase_dom"/>
</dbReference>
<dbReference type="InterPro" id="IPR001227">
    <property type="entry name" value="Ac_transferase_dom_sf"/>
</dbReference>
<evidence type="ECO:0000259" key="9">
    <source>
        <dbReference type="PROSITE" id="PS52004"/>
    </source>
</evidence>
<dbReference type="SMART" id="SM00823">
    <property type="entry name" value="PKS_PP"/>
    <property type="match status" value="1"/>
</dbReference>
<evidence type="ECO:0000256" key="4">
    <source>
        <dbReference type="ARBA" id="ARBA00022679"/>
    </source>
</evidence>
<reference evidence="10 11" key="1">
    <citation type="submission" date="2017-02" db="EMBL/GenBank/DDBJ databases">
        <title>The new phylogeny of genus Mycobacterium.</title>
        <authorList>
            <person name="Tortoli E."/>
            <person name="Trovato A."/>
            <person name="Cirillo D.M."/>
        </authorList>
    </citation>
    <scope>NUCLEOTIDE SEQUENCE [LARGE SCALE GENOMIC DNA]</scope>
    <source>
        <strain evidence="10 11">DSM 45057</strain>
    </source>
</reference>
<dbReference type="Pfam" id="PF00698">
    <property type="entry name" value="Acyl_transf_1"/>
    <property type="match status" value="1"/>
</dbReference>
<evidence type="ECO:0000259" key="8">
    <source>
        <dbReference type="PROSITE" id="PS50075"/>
    </source>
</evidence>
<dbReference type="Pfam" id="PF00550">
    <property type="entry name" value="PP-binding"/>
    <property type="match status" value="1"/>
</dbReference>
<dbReference type="Pfam" id="PF00109">
    <property type="entry name" value="ketoacyl-synt"/>
    <property type="match status" value="1"/>
</dbReference>
<evidence type="ECO:0000313" key="11">
    <source>
        <dbReference type="Proteomes" id="UP000192284"/>
    </source>
</evidence>
<dbReference type="InterPro" id="IPR018201">
    <property type="entry name" value="Ketoacyl_synth_AS"/>
</dbReference>
<dbReference type="GO" id="GO:0031177">
    <property type="term" value="F:phosphopantetheine binding"/>
    <property type="evidence" value="ECO:0007669"/>
    <property type="project" value="InterPro"/>
</dbReference>
<keyword evidence="7" id="KW-0012">Acyltransferase</keyword>
<keyword evidence="11" id="KW-1185">Reference proteome</keyword>
<dbReference type="Pfam" id="PF08990">
    <property type="entry name" value="Docking"/>
    <property type="match status" value="1"/>
</dbReference>
<keyword evidence="3" id="KW-0597">Phosphoprotein</keyword>
<dbReference type="InterPro" id="IPR014030">
    <property type="entry name" value="Ketoacyl_synth_N"/>
</dbReference>
<evidence type="ECO:0000256" key="5">
    <source>
        <dbReference type="ARBA" id="ARBA00023194"/>
    </source>
</evidence>
<dbReference type="GO" id="GO:0004315">
    <property type="term" value="F:3-oxoacyl-[acyl-carrier-protein] synthase activity"/>
    <property type="evidence" value="ECO:0007669"/>
    <property type="project" value="InterPro"/>
</dbReference>
<keyword evidence="6" id="KW-0511">Multifunctional enzyme</keyword>
<dbReference type="InterPro" id="IPR015083">
    <property type="entry name" value="NorB/c/GfsB-D-like_docking"/>
</dbReference>
<dbReference type="SUPFAM" id="SSF53901">
    <property type="entry name" value="Thiolase-like"/>
    <property type="match status" value="1"/>
</dbReference>
<evidence type="ECO:0000256" key="3">
    <source>
        <dbReference type="ARBA" id="ARBA00022553"/>
    </source>
</evidence>
<dbReference type="Gene3D" id="1.10.1200.10">
    <property type="entry name" value="ACP-like"/>
    <property type="match status" value="1"/>
</dbReference>
<name>A0A1W9ZMV5_MYCAN</name>
<dbReference type="SMART" id="SM00825">
    <property type="entry name" value="PKS_KS"/>
    <property type="match status" value="1"/>
</dbReference>
<dbReference type="FunFam" id="3.40.47.10:FF:000019">
    <property type="entry name" value="Polyketide synthase type I"/>
    <property type="match status" value="1"/>
</dbReference>
<proteinExistence type="predicted"/>
<feature type="domain" description="Carrier" evidence="8">
    <location>
        <begin position="939"/>
        <end position="1013"/>
    </location>
</feature>
<evidence type="ECO:0000256" key="6">
    <source>
        <dbReference type="ARBA" id="ARBA00023268"/>
    </source>
</evidence>
<comment type="caution">
    <text evidence="10">The sequence shown here is derived from an EMBL/GenBank/DDBJ whole genome shotgun (WGS) entry which is preliminary data.</text>
</comment>
<dbReference type="Pfam" id="PF22621">
    <property type="entry name" value="CurL-like_PKS_C"/>
    <property type="match status" value="1"/>
</dbReference>
<organism evidence="10 11">
    <name type="scientific">Mycobacterium angelicum</name>
    <dbReference type="NCBI Taxonomy" id="470074"/>
    <lineage>
        <taxon>Bacteria</taxon>
        <taxon>Bacillati</taxon>
        <taxon>Actinomycetota</taxon>
        <taxon>Actinomycetes</taxon>
        <taxon>Mycobacteriales</taxon>
        <taxon>Mycobacteriaceae</taxon>
        <taxon>Mycobacterium</taxon>
    </lineage>
</organism>
<sequence>MASHEELHTYLKQAVLELEKTRRRLREVEEKASEPIAIVGMACRYPGGVSSPADLWRAVSQGCDLVSGPPADRGWDLENTDGADSDIAGYIDEVTAFDADFFGISTREAAVIDPQQRLALEASWEAFERAGIDPAAAPADETGVFLGMASFVGAYSEANDEPDSSLPFAFSGKTSSMAAGRVSYFLGFNGPAITMDTACSSSLTAIHQAVQSLRSGECPLALAGGVTVMTPQRLSGLRGGVGSAADGRCKSFAASADGSGWGEGVGMLLLERLSDAQQNQHPVLAVIRGSAVNHDGSSNRAGAPNRLAQQRVIRRALANAGLDASQVDVVEAHSTGTPLGDLTEVEALIETYGRDRPEGRPLWLGSLKTNINHTLAAAGVGGVIKMVQSMRHGVIPQTLHSGEPTPFVDWSSGGVALVTEAQPWPQRDDARRAGVSAFGISGVNAHVIVEEAPRQVATVGQTPEVSRDELPVFSWILSAKSEAALPKQAARLVAHLGENPGFDAADIGLSLATTRTQFTHRAVIVGRDNEELLEGLRSLATGGTSAEVVHGVAESSTKTAAMFPGEGAQSVGMGQQLYASFPQYAKVFDEVCSIFDELLGTSLQDVVFAEAGSEAAELLNQPAYAQPALFAFEVALFRLAESWGLRPDFVMGHSLGEVTAAYVAGVWSLADACELVAERGRLLQSVPVDEEMLAVEAGEGDVRPFLREFPGCSVAAINSPTSLTISGDHASLTRLAEKLEVNGMQTRRMGLSHPLHAANLEPLIPEFAAVCRRLNYQTPNIGVVSAVTGGLVAADQLITPQYWIDQLQQPAGFAEAVQWAQSQGGVGNFVEVGPGADLTARIDAEASNVTPLLWQTLEETSSFVSGLATMFVHGTPIDWSAGYADAGARRIELPTYAFQRRALVPAAPASAAAPASVVATPNITIATTPKVHRSESPEPLRTATERTLAAAIEQILGITDVGRDERFVALGGDSVSAMQLAHRMHAANLPLNPQLIFEHPTLGELAAALDELAAESRNEAEQAGSVAGDGRFQAMSMSGLSAADLLALPDVLARIDKAAVA</sequence>
<dbReference type="SUPFAM" id="SSF52151">
    <property type="entry name" value="FabD/lysophospholipase-like"/>
    <property type="match status" value="1"/>
</dbReference>
<dbReference type="OrthoDB" id="9778690at2"/>
<evidence type="ECO:0000256" key="1">
    <source>
        <dbReference type="ARBA" id="ARBA00001957"/>
    </source>
</evidence>
<dbReference type="PROSITE" id="PS52004">
    <property type="entry name" value="KS3_2"/>
    <property type="match status" value="1"/>
</dbReference>
<dbReference type="GO" id="GO:0006633">
    <property type="term" value="P:fatty acid biosynthetic process"/>
    <property type="evidence" value="ECO:0007669"/>
    <property type="project" value="InterPro"/>
</dbReference>
<feature type="domain" description="Ketosynthase family 3 (KS3)" evidence="9">
    <location>
        <begin position="33"/>
        <end position="451"/>
    </location>
</feature>
<accession>A0A1W9ZMV5</accession>
<dbReference type="CDD" id="cd00833">
    <property type="entry name" value="PKS"/>
    <property type="match status" value="1"/>
</dbReference>
<dbReference type="GO" id="GO:0033068">
    <property type="term" value="P:macrolide biosynthetic process"/>
    <property type="evidence" value="ECO:0007669"/>
    <property type="project" value="UniProtKB-ARBA"/>
</dbReference>
<dbReference type="PROSITE" id="PS00012">
    <property type="entry name" value="PHOSPHOPANTETHEINE"/>
    <property type="match status" value="1"/>
</dbReference>
<dbReference type="Gene3D" id="3.40.47.10">
    <property type="match status" value="1"/>
</dbReference>
<dbReference type="InterPro" id="IPR006162">
    <property type="entry name" value="Ppantetheine_attach_site"/>
</dbReference>
<dbReference type="InterPro" id="IPR016039">
    <property type="entry name" value="Thiolase-like"/>
</dbReference>
<dbReference type="InterPro" id="IPR036736">
    <property type="entry name" value="ACP-like_sf"/>
</dbReference>
<gene>
    <name evidence="10" type="ORF">BST12_17865</name>
</gene>
<dbReference type="InterPro" id="IPR016036">
    <property type="entry name" value="Malonyl_transacylase_ACP-bd"/>
</dbReference>
<dbReference type="EMBL" id="MVHE01000031">
    <property type="protein sequence ID" value="ORA19182.1"/>
    <property type="molecule type" value="Genomic_DNA"/>
</dbReference>
<dbReference type="InterPro" id="IPR050091">
    <property type="entry name" value="PKS_NRPS_Biosynth_Enz"/>
</dbReference>
<dbReference type="InterPro" id="IPR014031">
    <property type="entry name" value="Ketoacyl_synth_C"/>
</dbReference>
<dbReference type="InterPro" id="IPR016035">
    <property type="entry name" value="Acyl_Trfase/lysoPLipase"/>
</dbReference>
<dbReference type="SMART" id="SM01294">
    <property type="entry name" value="PKS_PP_betabranch"/>
    <property type="match status" value="1"/>
</dbReference>
<keyword evidence="2" id="KW-0596">Phosphopantetheine</keyword>
<dbReference type="SUPFAM" id="SSF55048">
    <property type="entry name" value="Probable ACP-binding domain of malonyl-CoA ACP transacylase"/>
    <property type="match status" value="1"/>
</dbReference>
<dbReference type="PROSITE" id="PS00606">
    <property type="entry name" value="KS3_1"/>
    <property type="match status" value="1"/>
</dbReference>
<dbReference type="PROSITE" id="PS50075">
    <property type="entry name" value="CARRIER"/>
    <property type="match status" value="1"/>
</dbReference>
<comment type="cofactor">
    <cofactor evidence="1">
        <name>pantetheine 4'-phosphate</name>
        <dbReference type="ChEBI" id="CHEBI:47942"/>
    </cofactor>
</comment>
<dbReference type="InterPro" id="IPR020806">
    <property type="entry name" value="PKS_PP-bd"/>
</dbReference>
<dbReference type="Proteomes" id="UP000192284">
    <property type="component" value="Unassembled WGS sequence"/>
</dbReference>
<dbReference type="PANTHER" id="PTHR43775">
    <property type="entry name" value="FATTY ACID SYNTHASE"/>
    <property type="match status" value="1"/>
</dbReference>
<dbReference type="Pfam" id="PF02801">
    <property type="entry name" value="Ketoacyl-synt_C"/>
    <property type="match status" value="1"/>
</dbReference>
<dbReference type="GO" id="GO:0004312">
    <property type="term" value="F:fatty acid synthase activity"/>
    <property type="evidence" value="ECO:0007669"/>
    <property type="project" value="TreeGrafter"/>
</dbReference>
<dbReference type="SUPFAM" id="SSF47336">
    <property type="entry name" value="ACP-like"/>
    <property type="match status" value="1"/>
</dbReference>
<dbReference type="SMART" id="SM00827">
    <property type="entry name" value="PKS_AT"/>
    <property type="match status" value="1"/>
</dbReference>
<dbReference type="Gene3D" id="3.30.70.3290">
    <property type="match status" value="1"/>
</dbReference>
<dbReference type="AlphaFoldDB" id="A0A1W9ZMV5"/>
<evidence type="ECO:0000256" key="2">
    <source>
        <dbReference type="ARBA" id="ARBA00022450"/>
    </source>
</evidence>
<protein>
    <submittedName>
        <fullName evidence="10">Polyketide synthase</fullName>
    </submittedName>
</protein>
<dbReference type="PANTHER" id="PTHR43775:SF51">
    <property type="entry name" value="INACTIVE PHENOLPHTHIOCEROL SYNTHESIS POLYKETIDE SYNTHASE TYPE I PKS1-RELATED"/>
    <property type="match status" value="1"/>
</dbReference>
<evidence type="ECO:0000313" key="10">
    <source>
        <dbReference type="EMBL" id="ORA19182.1"/>
    </source>
</evidence>
<dbReference type="InterPro" id="IPR009081">
    <property type="entry name" value="PP-bd_ACP"/>
</dbReference>
<dbReference type="Gene3D" id="3.40.366.10">
    <property type="entry name" value="Malonyl-Coenzyme A Acyl Carrier Protein, domain 2"/>
    <property type="match status" value="1"/>
</dbReference>
<keyword evidence="5" id="KW-0045">Antibiotic biosynthesis</keyword>
<evidence type="ECO:0000256" key="7">
    <source>
        <dbReference type="ARBA" id="ARBA00023315"/>
    </source>
</evidence>